<keyword evidence="2" id="KW-1185">Reference proteome</keyword>
<gene>
    <name evidence="1" type="ORF">EKG39_06225</name>
</gene>
<reference evidence="1 2" key="1">
    <citation type="submission" date="2018-12" db="EMBL/GenBank/DDBJ databases">
        <authorList>
            <person name="Yu L."/>
        </authorList>
    </citation>
    <scope>NUCLEOTIDE SEQUENCE [LARGE SCALE GENOMIC DNA]</scope>
    <source>
        <strain evidence="1 2">HAW-EB5</strain>
    </source>
</reference>
<accession>A0A431WDB3</accession>
<organism evidence="1 2">
    <name type="scientific">Shewanella atlantica</name>
    <dbReference type="NCBI Taxonomy" id="271099"/>
    <lineage>
        <taxon>Bacteria</taxon>
        <taxon>Pseudomonadati</taxon>
        <taxon>Pseudomonadota</taxon>
        <taxon>Gammaproteobacteria</taxon>
        <taxon>Alteromonadales</taxon>
        <taxon>Shewanellaceae</taxon>
        <taxon>Shewanella</taxon>
    </lineage>
</organism>
<evidence type="ECO:0000313" key="1">
    <source>
        <dbReference type="EMBL" id="RTR33338.1"/>
    </source>
</evidence>
<proteinExistence type="predicted"/>
<sequence>MAIEHSELMAELSSLNCRTNFTIKKITEYMLPELKEPIYLHGADKDCQLVIRPAYEVFLADLSELEGVKHKEGYFHNNEMTRFPKRVQKSLNGIHYGLAFKFSDKEAVKRFISRLLGIINGC</sequence>
<dbReference type="Proteomes" id="UP000282060">
    <property type="component" value="Unassembled WGS sequence"/>
</dbReference>
<evidence type="ECO:0000313" key="2">
    <source>
        <dbReference type="Proteomes" id="UP000282060"/>
    </source>
</evidence>
<dbReference type="AlphaFoldDB" id="A0A431WDB3"/>
<dbReference type="OrthoDB" id="6291144at2"/>
<dbReference type="RefSeq" id="WP_126504894.1">
    <property type="nucleotide sequence ID" value="NZ_RXNV01000002.1"/>
</dbReference>
<name>A0A431WDB3_9GAMM</name>
<protein>
    <submittedName>
        <fullName evidence="1">Uncharacterized protein</fullName>
    </submittedName>
</protein>
<dbReference type="EMBL" id="RXNV01000002">
    <property type="protein sequence ID" value="RTR33338.1"/>
    <property type="molecule type" value="Genomic_DNA"/>
</dbReference>
<comment type="caution">
    <text evidence="1">The sequence shown here is derived from an EMBL/GenBank/DDBJ whole genome shotgun (WGS) entry which is preliminary data.</text>
</comment>